<dbReference type="Gene3D" id="1.10.287.470">
    <property type="entry name" value="Helix hairpin bin"/>
    <property type="match status" value="1"/>
</dbReference>
<sequence>MNKKTWIILSAVVVLLGGGGYAGYHYLGSKDAAAEQPQEGPPSFPTAVVDRGDVKKTIFASGTVEAKAREEVKPELAGKVEQVFVKEGQRVNKGDPLFSIDSTDAALELQKQELSIVRAQRELNDLKNRKDRIAFSMGGKVKEVLVKEGDTVTPETVVAKLVDTDHLKITGKFSAFEAEHFKVGQKVKVFISASMIFLDGTVTKVDLIGKKEKGVGGVHDVEVLVKKPGALYVGDLGEVQYVNPNGVLFASQMATPFEDPDVVEVVAGTHGKVGKVEVENGDEVKAGQLLAKMDMSASELDLKEKELALKESLLTLEQKKREIAKKRVTAPISGVITKLEVKPGETPDSGKPAAVIMDSSAVYFVAAVDEIDIPSIRVGQTAEVYVTAFGNKPFTGKVVDVPKEGTKEDKSVRFAVKIELTDAAEMKHGMTGDCDIYVEKKENVLRLPLQAVDVLEDGKGTVMVKDPKTGEPTPKEVEIGIEGSEFIEIKSGIAEGEEVLMMNGGEGM</sequence>
<dbReference type="Proteomes" id="UP001151071">
    <property type="component" value="Unassembled WGS sequence"/>
</dbReference>
<evidence type="ECO:0000256" key="1">
    <source>
        <dbReference type="ARBA" id="ARBA00004196"/>
    </source>
</evidence>
<organism evidence="4 5">
    <name type="scientific">Brevibacillus thermoruber</name>
    <dbReference type="NCBI Taxonomy" id="33942"/>
    <lineage>
        <taxon>Bacteria</taxon>
        <taxon>Bacillati</taxon>
        <taxon>Bacillota</taxon>
        <taxon>Bacilli</taxon>
        <taxon>Bacillales</taxon>
        <taxon>Paenibacillaceae</taxon>
        <taxon>Brevibacillus</taxon>
    </lineage>
</organism>
<dbReference type="PRINTS" id="PR01490">
    <property type="entry name" value="RTXTOXIND"/>
</dbReference>
<dbReference type="GO" id="GO:0030313">
    <property type="term" value="C:cell envelope"/>
    <property type="evidence" value="ECO:0007669"/>
    <property type="project" value="UniProtKB-SubCell"/>
</dbReference>
<dbReference type="Pfam" id="PF25917">
    <property type="entry name" value="BSH_RND"/>
    <property type="match status" value="2"/>
</dbReference>
<evidence type="ECO:0000313" key="4">
    <source>
        <dbReference type="EMBL" id="MDA5110489.1"/>
    </source>
</evidence>
<feature type="domain" description="Multidrug resistance protein MdtA-like barrel-sandwich hybrid" evidence="3">
    <location>
        <begin position="71"/>
        <end position="156"/>
    </location>
</feature>
<dbReference type="Gene3D" id="2.40.420.20">
    <property type="match status" value="1"/>
</dbReference>
<dbReference type="EMBL" id="JAPYYP010000032">
    <property type="protein sequence ID" value="MDA5110489.1"/>
    <property type="molecule type" value="Genomic_DNA"/>
</dbReference>
<keyword evidence="5" id="KW-1185">Reference proteome</keyword>
<dbReference type="InterPro" id="IPR050465">
    <property type="entry name" value="UPF0194_transport"/>
</dbReference>
<accession>A0A9X3TT78</accession>
<name>A0A9X3TT78_9BACL</name>
<dbReference type="Gene3D" id="2.40.50.100">
    <property type="match status" value="3"/>
</dbReference>
<dbReference type="PANTHER" id="PTHR32347">
    <property type="entry name" value="EFFLUX SYSTEM COMPONENT YKNX-RELATED"/>
    <property type="match status" value="1"/>
</dbReference>
<gene>
    <name evidence="4" type="ORF">O3V59_19305</name>
</gene>
<keyword evidence="2" id="KW-0175">Coiled coil</keyword>
<dbReference type="PANTHER" id="PTHR32347:SF14">
    <property type="entry name" value="EFFLUX SYSTEM COMPONENT YKNX-RELATED"/>
    <property type="match status" value="1"/>
</dbReference>
<dbReference type="SUPFAM" id="SSF111369">
    <property type="entry name" value="HlyD-like secretion proteins"/>
    <property type="match status" value="2"/>
</dbReference>
<dbReference type="AlphaFoldDB" id="A0A9X3TT78"/>
<feature type="domain" description="Multidrug resistance protein MdtA-like barrel-sandwich hybrid" evidence="3">
    <location>
        <begin position="262"/>
        <end position="358"/>
    </location>
</feature>
<evidence type="ECO:0000256" key="2">
    <source>
        <dbReference type="ARBA" id="ARBA00023054"/>
    </source>
</evidence>
<proteinExistence type="predicted"/>
<dbReference type="RefSeq" id="WP_271140792.1">
    <property type="nucleotide sequence ID" value="NZ_JAPYYP010000032.1"/>
</dbReference>
<evidence type="ECO:0000259" key="3">
    <source>
        <dbReference type="Pfam" id="PF25917"/>
    </source>
</evidence>
<comment type="caution">
    <text evidence="4">The sequence shown here is derived from an EMBL/GenBank/DDBJ whole genome shotgun (WGS) entry which is preliminary data.</text>
</comment>
<dbReference type="InterPro" id="IPR058625">
    <property type="entry name" value="MdtA-like_BSH"/>
</dbReference>
<comment type="subcellular location">
    <subcellularLocation>
        <location evidence="1">Cell envelope</location>
    </subcellularLocation>
</comment>
<protein>
    <submittedName>
        <fullName evidence="4">Efflux RND transporter periplasmic adaptor subunit</fullName>
    </submittedName>
</protein>
<reference evidence="4" key="1">
    <citation type="submission" date="2022-12" db="EMBL/GenBank/DDBJ databases">
        <title>Draft genome sequence of the thermophilic strain Brevibacillus thermoruber HT42, isolated from Los Humeros, Puebla, Mexico, with biotechnological potential.</title>
        <authorList>
            <person name="Lara Sanchez J."/>
            <person name="Solis Palacios R."/>
            <person name="Bustos Baena A.S."/>
            <person name="Ruz Baez A.E."/>
            <person name="Espinosa Luna G."/>
            <person name="Oliart Ros R.M."/>
        </authorList>
    </citation>
    <scope>NUCLEOTIDE SEQUENCE</scope>
    <source>
        <strain evidence="4">HT42</strain>
    </source>
</reference>
<dbReference type="CDD" id="cd06850">
    <property type="entry name" value="biotinyl_domain"/>
    <property type="match status" value="1"/>
</dbReference>
<dbReference type="Gene3D" id="2.40.30.170">
    <property type="match status" value="1"/>
</dbReference>
<evidence type="ECO:0000313" key="5">
    <source>
        <dbReference type="Proteomes" id="UP001151071"/>
    </source>
</evidence>